<evidence type="ECO:0000256" key="6">
    <source>
        <dbReference type="ARBA" id="ARBA00029321"/>
    </source>
</evidence>
<feature type="active site" description="Proton donor" evidence="7">
    <location>
        <position position="296"/>
    </location>
</feature>
<dbReference type="CDD" id="cd05015">
    <property type="entry name" value="SIS_PGI_1"/>
    <property type="match status" value="1"/>
</dbReference>
<dbReference type="Pfam" id="PF00342">
    <property type="entry name" value="PGI"/>
    <property type="match status" value="1"/>
</dbReference>
<dbReference type="HAMAP" id="MF_00473">
    <property type="entry name" value="G6P_isomerase"/>
    <property type="match status" value="1"/>
</dbReference>
<dbReference type="PANTHER" id="PTHR11469">
    <property type="entry name" value="GLUCOSE-6-PHOSPHATE ISOMERASE"/>
    <property type="match status" value="1"/>
</dbReference>
<evidence type="ECO:0000256" key="5">
    <source>
        <dbReference type="ARBA" id="ARBA00023235"/>
    </source>
</evidence>
<evidence type="ECO:0000313" key="10">
    <source>
        <dbReference type="Proteomes" id="UP001484239"/>
    </source>
</evidence>
<dbReference type="InterPro" id="IPR035476">
    <property type="entry name" value="SIS_PGI_1"/>
</dbReference>
<dbReference type="PROSITE" id="PS00765">
    <property type="entry name" value="P_GLUCOSE_ISOMERASE_1"/>
    <property type="match status" value="1"/>
</dbReference>
<reference evidence="9 10" key="1">
    <citation type="submission" date="2024-02" db="EMBL/GenBank/DDBJ databases">
        <title>A novel Gemmatimonadota bacterium.</title>
        <authorList>
            <person name="Du Z.-J."/>
            <person name="Ye Y.-Q."/>
        </authorList>
    </citation>
    <scope>NUCLEOTIDE SEQUENCE [LARGE SCALE GENOMIC DNA]</scope>
    <source>
        <strain evidence="9 10">DH-20</strain>
    </source>
</reference>
<evidence type="ECO:0000256" key="2">
    <source>
        <dbReference type="ARBA" id="ARBA00006604"/>
    </source>
</evidence>
<comment type="pathway">
    <text evidence="1 7 8">Carbohydrate degradation; glycolysis; D-glyceraldehyde 3-phosphate and glycerone phosphate from D-glucose: step 2/4.</text>
</comment>
<evidence type="ECO:0000256" key="4">
    <source>
        <dbReference type="ARBA" id="ARBA00023152"/>
    </source>
</evidence>
<keyword evidence="10" id="KW-1185">Reference proteome</keyword>
<dbReference type="InterPro" id="IPR001672">
    <property type="entry name" value="G6P_Isomerase"/>
</dbReference>
<feature type="active site" evidence="7">
    <location>
        <position position="321"/>
    </location>
</feature>
<dbReference type="Proteomes" id="UP001484239">
    <property type="component" value="Unassembled WGS sequence"/>
</dbReference>
<keyword evidence="7" id="KW-0963">Cytoplasm</keyword>
<evidence type="ECO:0000256" key="7">
    <source>
        <dbReference type="HAMAP-Rule" id="MF_00473"/>
    </source>
</evidence>
<organism evidence="9 10">
    <name type="scientific">Gaopeijia maritima</name>
    <dbReference type="NCBI Taxonomy" id="3119007"/>
    <lineage>
        <taxon>Bacteria</taxon>
        <taxon>Pseudomonadati</taxon>
        <taxon>Gemmatimonadota</taxon>
        <taxon>Longimicrobiia</taxon>
        <taxon>Gaopeijiales</taxon>
        <taxon>Gaopeijiaceae</taxon>
        <taxon>Gaopeijia</taxon>
    </lineage>
</organism>
<dbReference type="PANTHER" id="PTHR11469:SF1">
    <property type="entry name" value="GLUCOSE-6-PHOSPHATE ISOMERASE"/>
    <property type="match status" value="1"/>
</dbReference>
<comment type="pathway">
    <text evidence="7">Carbohydrate biosynthesis; gluconeogenesis.</text>
</comment>
<dbReference type="EMBL" id="JBBHLI010000003">
    <property type="protein sequence ID" value="MEK9500725.1"/>
    <property type="molecule type" value="Genomic_DNA"/>
</dbReference>
<dbReference type="InterPro" id="IPR035482">
    <property type="entry name" value="SIS_PGI_2"/>
</dbReference>
<dbReference type="RefSeq" id="WP_405286573.1">
    <property type="nucleotide sequence ID" value="NZ_JBBHLI010000003.1"/>
</dbReference>
<protein>
    <recommendedName>
        <fullName evidence="7">Glucose-6-phosphate isomerase</fullName>
        <shortName evidence="7">GPI</shortName>
        <ecNumber evidence="7">5.3.1.9</ecNumber>
    </recommendedName>
    <alternativeName>
        <fullName evidence="7">Phosphoglucose isomerase</fullName>
        <shortName evidence="7">PGI</shortName>
    </alternativeName>
    <alternativeName>
        <fullName evidence="7">Phosphohexose isomerase</fullName>
        <shortName evidence="7">PHI</shortName>
    </alternativeName>
</protein>
<keyword evidence="3 7" id="KW-0312">Gluconeogenesis</keyword>
<comment type="function">
    <text evidence="7">Catalyzes the reversible isomerization of glucose-6-phosphate to fructose-6-phosphate.</text>
</comment>
<comment type="similarity">
    <text evidence="2 7 8">Belongs to the GPI family.</text>
</comment>
<evidence type="ECO:0000313" key="9">
    <source>
        <dbReference type="EMBL" id="MEK9500725.1"/>
    </source>
</evidence>
<feature type="active site" evidence="7">
    <location>
        <position position="435"/>
    </location>
</feature>
<dbReference type="Gene3D" id="3.40.50.10490">
    <property type="entry name" value="Glucose-6-phosphate isomerase like protein, domain 1"/>
    <property type="match status" value="2"/>
</dbReference>
<comment type="caution">
    <text evidence="9">The sequence shown here is derived from an EMBL/GenBank/DDBJ whole genome shotgun (WGS) entry which is preliminary data.</text>
</comment>
<dbReference type="PRINTS" id="PR00662">
    <property type="entry name" value="G6PISOMERASE"/>
</dbReference>
<name>A0ABU9E9X6_9BACT</name>
<dbReference type="CDD" id="cd05016">
    <property type="entry name" value="SIS_PGI_2"/>
    <property type="match status" value="1"/>
</dbReference>
<dbReference type="InterPro" id="IPR046348">
    <property type="entry name" value="SIS_dom_sf"/>
</dbReference>
<proteinExistence type="inferred from homology"/>
<comment type="catalytic activity">
    <reaction evidence="6 7 8">
        <text>alpha-D-glucose 6-phosphate = beta-D-fructose 6-phosphate</text>
        <dbReference type="Rhea" id="RHEA:11816"/>
        <dbReference type="ChEBI" id="CHEBI:57634"/>
        <dbReference type="ChEBI" id="CHEBI:58225"/>
        <dbReference type="EC" id="5.3.1.9"/>
    </reaction>
</comment>
<evidence type="ECO:0000256" key="8">
    <source>
        <dbReference type="RuleBase" id="RU000612"/>
    </source>
</evidence>
<dbReference type="PROSITE" id="PS51463">
    <property type="entry name" value="P_GLUCOSE_ISOMERASE_3"/>
    <property type="match status" value="1"/>
</dbReference>
<dbReference type="SUPFAM" id="SSF53697">
    <property type="entry name" value="SIS domain"/>
    <property type="match status" value="1"/>
</dbReference>
<comment type="subcellular location">
    <subcellularLocation>
        <location evidence="7">Cytoplasm</location>
    </subcellularLocation>
</comment>
<dbReference type="EC" id="5.3.1.9" evidence="7"/>
<accession>A0ABU9E9X6</accession>
<keyword evidence="4 7" id="KW-0324">Glycolysis</keyword>
<keyword evidence="5 7" id="KW-0413">Isomerase</keyword>
<gene>
    <name evidence="7" type="primary">pgi</name>
    <name evidence="9" type="ORF">WI372_07040</name>
</gene>
<evidence type="ECO:0000256" key="3">
    <source>
        <dbReference type="ARBA" id="ARBA00022432"/>
    </source>
</evidence>
<sequence>MSLPILDLNNVLAPALAEGGLDPARLEVGGDLQRRFADAHEVFERRRAAGDLGFLDLPFDRETAGRVAEVAESFGQWFEDVVVLGIGGSGLGAVALREALLVPAWNERSDEVREYHPRLHVVDNPDPRTVHALFERIDPRRALFVVISKSGSTAETMALYLVARARVAAVVEAEQVRGHFLFVTDPERGALRTLAEAEGIPTLPVPANVGGRFSVLSSVGLLPAAVCGIDIDELLAGAAAMVEACRGTDLRANPAAALATVLWAADTELDLPIHVLMAYADRLRAFTLWFQQLWAESLGKVRGDGHVGPTPLPAVGATDQHAQVQLFMEGPRDKIVVFLAVDGSGVEVEVPDLHPDVETMAYLGGAGLGTLLDAERRATTEALRLRSRPSITLEVGSADARSFGALIMLFEIATVYAGGLYGVDPLDQPGVELGKRLTYALMGRHGYEAPDVPEVDERWRIGGTSG</sequence>
<dbReference type="GO" id="GO:0004347">
    <property type="term" value="F:glucose-6-phosphate isomerase activity"/>
    <property type="evidence" value="ECO:0007669"/>
    <property type="project" value="UniProtKB-EC"/>
</dbReference>
<evidence type="ECO:0000256" key="1">
    <source>
        <dbReference type="ARBA" id="ARBA00004926"/>
    </source>
</evidence>
<dbReference type="InterPro" id="IPR018189">
    <property type="entry name" value="Phosphoglucose_isomerase_CS"/>
</dbReference>